<dbReference type="InterPro" id="IPR046886">
    <property type="entry name" value="RsmE_MTase_dom"/>
</dbReference>
<dbReference type="NCBIfam" id="NF008702">
    <property type="entry name" value="PRK11713.6-1"/>
    <property type="match status" value="1"/>
</dbReference>
<keyword evidence="6 10" id="KW-0808">Transferase</keyword>
<dbReference type="PIRSF" id="PIRSF015601">
    <property type="entry name" value="MTase_slr0722"/>
    <property type="match status" value="1"/>
</dbReference>
<dbReference type="Pfam" id="PF20260">
    <property type="entry name" value="PUA_4"/>
    <property type="match status" value="1"/>
</dbReference>
<comment type="subcellular location">
    <subcellularLocation>
        <location evidence="1 10">Cytoplasm</location>
    </subcellularLocation>
</comment>
<feature type="domain" description="Ribosomal RNA small subunit methyltransferase E PUA-like" evidence="12">
    <location>
        <begin position="15"/>
        <end position="62"/>
    </location>
</feature>
<dbReference type="EMBL" id="FNFO01000004">
    <property type="protein sequence ID" value="SDL04249.1"/>
    <property type="molecule type" value="Genomic_DNA"/>
</dbReference>
<accession>A0A1G9GU80</accession>
<evidence type="ECO:0000256" key="8">
    <source>
        <dbReference type="ARBA" id="ARBA00025699"/>
    </source>
</evidence>
<dbReference type="CDD" id="cd18084">
    <property type="entry name" value="RsmE-like"/>
    <property type="match status" value="1"/>
</dbReference>
<evidence type="ECO:0000259" key="12">
    <source>
        <dbReference type="Pfam" id="PF20260"/>
    </source>
</evidence>
<name>A0A1G9GU80_9BACT</name>
<dbReference type="Gene3D" id="2.40.240.20">
    <property type="entry name" value="Hypothetical PUA domain-like, domain 1"/>
    <property type="match status" value="1"/>
</dbReference>
<dbReference type="PANTHER" id="PTHR30027:SF3">
    <property type="entry name" value="16S RRNA (URACIL(1498)-N(3))-METHYLTRANSFERASE"/>
    <property type="match status" value="1"/>
</dbReference>
<dbReference type="OrthoDB" id="9815641at2"/>
<feature type="domain" description="Ribosomal RNA small subunit methyltransferase E methyltransferase" evidence="11">
    <location>
        <begin position="69"/>
        <end position="227"/>
    </location>
</feature>
<evidence type="ECO:0000313" key="13">
    <source>
        <dbReference type="EMBL" id="SDL04249.1"/>
    </source>
</evidence>
<evidence type="ECO:0000256" key="5">
    <source>
        <dbReference type="ARBA" id="ARBA00022603"/>
    </source>
</evidence>
<evidence type="ECO:0000256" key="2">
    <source>
        <dbReference type="ARBA" id="ARBA00005528"/>
    </source>
</evidence>
<gene>
    <name evidence="13" type="ORF">SAMN05421823_104220</name>
</gene>
<keyword evidence="7 10" id="KW-0949">S-adenosyl-L-methionine</keyword>
<dbReference type="EC" id="2.1.1.193" evidence="10"/>
<evidence type="ECO:0000256" key="1">
    <source>
        <dbReference type="ARBA" id="ARBA00004496"/>
    </source>
</evidence>
<dbReference type="InterPro" id="IPR006700">
    <property type="entry name" value="RsmE"/>
</dbReference>
<sequence length="236" mass="26705">MPLFFAPDFAVDPRLPADESYHAVKVLRLRAADPVEVVDGKGTWYQARVQEAHPKACRLEVLAQRQVAERPYRLHVALAPTKSIDRTEWFVEKAVELGVDEITPLLVARSERRQLKEERLQRIAISAMKQSQRATLPRLNPLTPLPSFWETVPPDAQRFVAHLEEGRRQALRELIAPRRHYVVLVGPEGDFTPDEIAAARQENFLPVTLGDFRLRTETAGIAVCHTVALLHEGFSA</sequence>
<evidence type="ECO:0000313" key="14">
    <source>
        <dbReference type="Proteomes" id="UP000198510"/>
    </source>
</evidence>
<dbReference type="RefSeq" id="WP_089682143.1">
    <property type="nucleotide sequence ID" value="NZ_FNFO01000004.1"/>
</dbReference>
<comment type="catalytic activity">
    <reaction evidence="9 10">
        <text>uridine(1498) in 16S rRNA + S-adenosyl-L-methionine = N(3)-methyluridine(1498) in 16S rRNA + S-adenosyl-L-homocysteine + H(+)</text>
        <dbReference type="Rhea" id="RHEA:42920"/>
        <dbReference type="Rhea" id="RHEA-COMP:10283"/>
        <dbReference type="Rhea" id="RHEA-COMP:10284"/>
        <dbReference type="ChEBI" id="CHEBI:15378"/>
        <dbReference type="ChEBI" id="CHEBI:57856"/>
        <dbReference type="ChEBI" id="CHEBI:59789"/>
        <dbReference type="ChEBI" id="CHEBI:65315"/>
        <dbReference type="ChEBI" id="CHEBI:74502"/>
        <dbReference type="EC" id="2.1.1.193"/>
    </reaction>
</comment>
<evidence type="ECO:0000256" key="4">
    <source>
        <dbReference type="ARBA" id="ARBA00022552"/>
    </source>
</evidence>
<dbReference type="SUPFAM" id="SSF75217">
    <property type="entry name" value="alpha/beta knot"/>
    <property type="match status" value="1"/>
</dbReference>
<keyword evidence="4 10" id="KW-0698">rRNA processing</keyword>
<comment type="function">
    <text evidence="8 10">Specifically methylates the N3 position of the uracil ring of uridine 1498 (m3U1498) in 16S rRNA. Acts on the fully assembled 30S ribosomal subunit.</text>
</comment>
<keyword evidence="5 10" id="KW-0489">Methyltransferase</keyword>
<keyword evidence="3 10" id="KW-0963">Cytoplasm</keyword>
<dbReference type="Gene3D" id="3.40.1280.10">
    <property type="match status" value="1"/>
</dbReference>
<dbReference type="InterPro" id="IPR029028">
    <property type="entry name" value="Alpha/beta_knot_MTases"/>
</dbReference>
<evidence type="ECO:0000256" key="10">
    <source>
        <dbReference type="PIRNR" id="PIRNR015601"/>
    </source>
</evidence>
<dbReference type="PANTHER" id="PTHR30027">
    <property type="entry name" value="RIBOSOMAL RNA SMALL SUBUNIT METHYLTRANSFERASE E"/>
    <property type="match status" value="1"/>
</dbReference>
<protein>
    <recommendedName>
        <fullName evidence="10">Ribosomal RNA small subunit methyltransferase E</fullName>
        <ecNumber evidence="10">2.1.1.193</ecNumber>
    </recommendedName>
</protein>
<dbReference type="InterPro" id="IPR029026">
    <property type="entry name" value="tRNA_m1G_MTases_N"/>
</dbReference>
<dbReference type="GO" id="GO:0005737">
    <property type="term" value="C:cytoplasm"/>
    <property type="evidence" value="ECO:0007669"/>
    <property type="project" value="UniProtKB-SubCell"/>
</dbReference>
<keyword evidence="14" id="KW-1185">Reference proteome</keyword>
<dbReference type="Proteomes" id="UP000198510">
    <property type="component" value="Unassembled WGS sequence"/>
</dbReference>
<evidence type="ECO:0000256" key="3">
    <source>
        <dbReference type="ARBA" id="ARBA00022490"/>
    </source>
</evidence>
<reference evidence="13 14" key="1">
    <citation type="submission" date="2016-10" db="EMBL/GenBank/DDBJ databases">
        <authorList>
            <person name="de Groot N.N."/>
        </authorList>
    </citation>
    <scope>NUCLEOTIDE SEQUENCE [LARGE SCALE GENOMIC DNA]</scope>
    <source>
        <strain evidence="13 14">DSM 25186</strain>
    </source>
</reference>
<evidence type="ECO:0000259" key="11">
    <source>
        <dbReference type="Pfam" id="PF04452"/>
    </source>
</evidence>
<dbReference type="Pfam" id="PF04452">
    <property type="entry name" value="Methyltrans_RNA"/>
    <property type="match status" value="1"/>
</dbReference>
<dbReference type="GO" id="GO:0070475">
    <property type="term" value="P:rRNA base methylation"/>
    <property type="evidence" value="ECO:0007669"/>
    <property type="project" value="TreeGrafter"/>
</dbReference>
<organism evidence="13 14">
    <name type="scientific">Catalinimonas alkaloidigena</name>
    <dbReference type="NCBI Taxonomy" id="1075417"/>
    <lineage>
        <taxon>Bacteria</taxon>
        <taxon>Pseudomonadati</taxon>
        <taxon>Bacteroidota</taxon>
        <taxon>Cytophagia</taxon>
        <taxon>Cytophagales</taxon>
        <taxon>Catalimonadaceae</taxon>
        <taxon>Catalinimonas</taxon>
    </lineage>
</organism>
<dbReference type="NCBIfam" id="TIGR00046">
    <property type="entry name" value="RsmE family RNA methyltransferase"/>
    <property type="match status" value="1"/>
</dbReference>
<dbReference type="GO" id="GO:0070042">
    <property type="term" value="F:rRNA (uridine-N3-)-methyltransferase activity"/>
    <property type="evidence" value="ECO:0007669"/>
    <property type="project" value="TreeGrafter"/>
</dbReference>
<proteinExistence type="inferred from homology"/>
<evidence type="ECO:0000256" key="6">
    <source>
        <dbReference type="ARBA" id="ARBA00022679"/>
    </source>
</evidence>
<dbReference type="SUPFAM" id="SSF88697">
    <property type="entry name" value="PUA domain-like"/>
    <property type="match status" value="1"/>
</dbReference>
<dbReference type="STRING" id="1075417.SAMN05421823_104220"/>
<dbReference type="InterPro" id="IPR046887">
    <property type="entry name" value="RsmE_PUA-like"/>
</dbReference>
<dbReference type="AlphaFoldDB" id="A0A1G9GU80"/>
<evidence type="ECO:0000256" key="7">
    <source>
        <dbReference type="ARBA" id="ARBA00022691"/>
    </source>
</evidence>
<evidence type="ECO:0000256" key="9">
    <source>
        <dbReference type="ARBA" id="ARBA00047944"/>
    </source>
</evidence>
<dbReference type="InterPro" id="IPR015947">
    <property type="entry name" value="PUA-like_sf"/>
</dbReference>
<comment type="similarity">
    <text evidence="2 10">Belongs to the RNA methyltransferase RsmE family.</text>
</comment>